<comment type="caution">
    <text evidence="14">The sequence shown here is derived from an EMBL/GenBank/DDBJ whole genome shotgun (WGS) entry which is preliminary data.</text>
</comment>
<sequence length="415" mass="45386">MELYYSFSVLIVIASFFAYLNLRYLKLPSTIGIMIIAMISSVLLVITGSLYPKTFSHFSTLLNDVDFTEVLMGAMLNFLLFAGAIHINLKDLREQRWPIIVFSTISVIISTFAVGGMLFYVAPILHVQIPFLFCLLFGALISPTDPIAVLGVLKEAKVRKSLETKVAGESLFNDGVAVVVFAVILQLTQGSDIEISFFHISWLLVKEAVGGFLLGALLGLGASNAMRKIDDYKVSVLITLSVVMGGYLIAHSMHISGPLTMVAAGIVIGNYGKRTAMSSTTKDYLNKFWELIDEILNAILFLFIGFELLIIHNVTSYWVMGVACIVIVLLARFISIYIPVLLIPFKNKFSSGTVKILVWGGLRGGVSIALALSMDEGSYKPILIAVTYFVVVFSIIVQGLSVGKVAARVLSKEEI</sequence>
<dbReference type="RefSeq" id="WP_133558819.1">
    <property type="nucleotide sequence ID" value="NZ_SNWM01000006.1"/>
</dbReference>
<keyword evidence="10 12" id="KW-0472">Membrane</keyword>
<evidence type="ECO:0000256" key="7">
    <source>
        <dbReference type="ARBA" id="ARBA00022989"/>
    </source>
</evidence>
<feature type="transmembrane region" description="Helical" evidence="12">
    <location>
        <begin position="99"/>
        <end position="122"/>
    </location>
</feature>
<evidence type="ECO:0000256" key="2">
    <source>
        <dbReference type="ARBA" id="ARBA00007367"/>
    </source>
</evidence>
<comment type="similarity">
    <text evidence="2">Belongs to the monovalent cation:proton antiporter 1 (CPA1) transporter (TC 2.A.36) family.</text>
</comment>
<dbReference type="AlphaFoldDB" id="A0A4R6ID53"/>
<evidence type="ECO:0000256" key="4">
    <source>
        <dbReference type="ARBA" id="ARBA00022449"/>
    </source>
</evidence>
<dbReference type="GO" id="GO:0015385">
    <property type="term" value="F:sodium:proton antiporter activity"/>
    <property type="evidence" value="ECO:0007669"/>
    <property type="project" value="InterPro"/>
</dbReference>
<feature type="transmembrane region" description="Helical" evidence="12">
    <location>
        <begin position="171"/>
        <end position="188"/>
    </location>
</feature>
<dbReference type="Pfam" id="PF00999">
    <property type="entry name" value="Na_H_Exchanger"/>
    <property type="match status" value="1"/>
</dbReference>
<feature type="transmembrane region" description="Helical" evidence="12">
    <location>
        <begin position="200"/>
        <end position="220"/>
    </location>
</feature>
<dbReference type="GO" id="GO:0051453">
    <property type="term" value="P:regulation of intracellular pH"/>
    <property type="evidence" value="ECO:0007669"/>
    <property type="project" value="TreeGrafter"/>
</dbReference>
<keyword evidence="9" id="KW-0406">Ion transport</keyword>
<feature type="transmembrane region" description="Helical" evidence="12">
    <location>
        <begin position="70"/>
        <end position="87"/>
    </location>
</feature>
<evidence type="ECO:0000256" key="8">
    <source>
        <dbReference type="ARBA" id="ARBA00023053"/>
    </source>
</evidence>
<feature type="domain" description="Cation/H+ exchanger transmembrane" evidence="13">
    <location>
        <begin position="12"/>
        <end position="405"/>
    </location>
</feature>
<organism evidence="14 15">
    <name type="scientific">Pedobacter duraquae</name>
    <dbReference type="NCBI Taxonomy" id="425511"/>
    <lineage>
        <taxon>Bacteria</taxon>
        <taxon>Pseudomonadati</taxon>
        <taxon>Bacteroidota</taxon>
        <taxon>Sphingobacteriia</taxon>
        <taxon>Sphingobacteriales</taxon>
        <taxon>Sphingobacteriaceae</taxon>
        <taxon>Pedobacter</taxon>
    </lineage>
</organism>
<dbReference type="Gene3D" id="6.10.140.1330">
    <property type="match status" value="1"/>
</dbReference>
<comment type="subcellular location">
    <subcellularLocation>
        <location evidence="1">Cell membrane</location>
        <topology evidence="1">Multi-pass membrane protein</topology>
    </subcellularLocation>
</comment>
<evidence type="ECO:0000256" key="3">
    <source>
        <dbReference type="ARBA" id="ARBA00022448"/>
    </source>
</evidence>
<dbReference type="PANTHER" id="PTHR10110">
    <property type="entry name" value="SODIUM/HYDROGEN EXCHANGER"/>
    <property type="match status" value="1"/>
</dbReference>
<evidence type="ECO:0000313" key="15">
    <source>
        <dbReference type="Proteomes" id="UP000295499"/>
    </source>
</evidence>
<feature type="transmembrane region" description="Helical" evidence="12">
    <location>
        <begin position="317"/>
        <end position="344"/>
    </location>
</feature>
<dbReference type="GO" id="GO:0098719">
    <property type="term" value="P:sodium ion import across plasma membrane"/>
    <property type="evidence" value="ECO:0007669"/>
    <property type="project" value="TreeGrafter"/>
</dbReference>
<keyword evidence="4" id="KW-0050">Antiport</keyword>
<evidence type="ECO:0000256" key="10">
    <source>
        <dbReference type="ARBA" id="ARBA00023136"/>
    </source>
</evidence>
<evidence type="ECO:0000256" key="5">
    <source>
        <dbReference type="ARBA" id="ARBA00022475"/>
    </source>
</evidence>
<gene>
    <name evidence="14" type="ORF">CLV32_4218</name>
</gene>
<accession>A0A4R6ID53</accession>
<keyword evidence="7 12" id="KW-1133">Transmembrane helix</keyword>
<keyword evidence="15" id="KW-1185">Reference proteome</keyword>
<evidence type="ECO:0000256" key="1">
    <source>
        <dbReference type="ARBA" id="ARBA00004651"/>
    </source>
</evidence>
<dbReference type="InterPro" id="IPR018422">
    <property type="entry name" value="Cation/H_exchanger_CPA1"/>
</dbReference>
<evidence type="ECO:0000256" key="6">
    <source>
        <dbReference type="ARBA" id="ARBA00022692"/>
    </source>
</evidence>
<dbReference type="OrthoDB" id="9774146at2"/>
<feature type="transmembrane region" description="Helical" evidence="12">
    <location>
        <begin position="31"/>
        <end position="50"/>
    </location>
</feature>
<keyword evidence="6 12" id="KW-0812">Transmembrane</keyword>
<keyword evidence="3" id="KW-0813">Transport</keyword>
<dbReference type="PANTHER" id="PTHR10110:SF195">
    <property type="entry name" value="NA(+)_H(+) ANTIPORTER NHAS2"/>
    <property type="match status" value="1"/>
</dbReference>
<feature type="transmembrane region" description="Helical" evidence="12">
    <location>
        <begin position="291"/>
        <end position="311"/>
    </location>
</feature>
<feature type="transmembrane region" description="Helical" evidence="12">
    <location>
        <begin position="380"/>
        <end position="402"/>
    </location>
</feature>
<dbReference type="InterPro" id="IPR006153">
    <property type="entry name" value="Cation/H_exchanger_TM"/>
</dbReference>
<dbReference type="EMBL" id="SNWM01000006">
    <property type="protein sequence ID" value="TDO19596.1"/>
    <property type="molecule type" value="Genomic_DNA"/>
</dbReference>
<reference evidence="14 15" key="1">
    <citation type="submission" date="2019-03" db="EMBL/GenBank/DDBJ databases">
        <title>Genomic Encyclopedia of Archaeal and Bacterial Type Strains, Phase II (KMG-II): from individual species to whole genera.</title>
        <authorList>
            <person name="Goeker M."/>
        </authorList>
    </citation>
    <scope>NUCLEOTIDE SEQUENCE [LARGE SCALE GENOMIC DNA]</scope>
    <source>
        <strain evidence="14 15">DSM 19034</strain>
    </source>
</reference>
<protein>
    <submittedName>
        <fullName evidence="14">Sodium/proton antiporter (CPA1 family)</fullName>
    </submittedName>
</protein>
<evidence type="ECO:0000259" key="13">
    <source>
        <dbReference type="Pfam" id="PF00999"/>
    </source>
</evidence>
<keyword evidence="11" id="KW-0739">Sodium transport</keyword>
<feature type="transmembrane region" description="Helical" evidence="12">
    <location>
        <begin position="232"/>
        <end position="249"/>
    </location>
</feature>
<feature type="transmembrane region" description="Helical" evidence="12">
    <location>
        <begin position="128"/>
        <end position="150"/>
    </location>
</feature>
<dbReference type="GO" id="GO:0015386">
    <property type="term" value="F:potassium:proton antiporter activity"/>
    <property type="evidence" value="ECO:0007669"/>
    <property type="project" value="TreeGrafter"/>
</dbReference>
<keyword evidence="8" id="KW-0915">Sodium</keyword>
<evidence type="ECO:0000256" key="9">
    <source>
        <dbReference type="ARBA" id="ARBA00023065"/>
    </source>
</evidence>
<proteinExistence type="inferred from homology"/>
<keyword evidence="5" id="KW-1003">Cell membrane</keyword>
<evidence type="ECO:0000256" key="11">
    <source>
        <dbReference type="ARBA" id="ARBA00023201"/>
    </source>
</evidence>
<feature type="transmembrane region" description="Helical" evidence="12">
    <location>
        <begin position="6"/>
        <end position="24"/>
    </location>
</feature>
<dbReference type="GO" id="GO:0005886">
    <property type="term" value="C:plasma membrane"/>
    <property type="evidence" value="ECO:0007669"/>
    <property type="project" value="UniProtKB-SubCell"/>
</dbReference>
<name>A0A4R6ID53_9SPHI</name>
<dbReference type="Proteomes" id="UP000295499">
    <property type="component" value="Unassembled WGS sequence"/>
</dbReference>
<evidence type="ECO:0000256" key="12">
    <source>
        <dbReference type="SAM" id="Phobius"/>
    </source>
</evidence>
<evidence type="ECO:0000313" key="14">
    <source>
        <dbReference type="EMBL" id="TDO19596.1"/>
    </source>
</evidence>